<evidence type="ECO:0000313" key="2">
    <source>
        <dbReference type="Proteomes" id="UP001589734"/>
    </source>
</evidence>
<dbReference type="Proteomes" id="UP001589734">
    <property type="component" value="Unassembled WGS sequence"/>
</dbReference>
<organism evidence="1 2">
    <name type="scientific">Flavobacterium procerum</name>
    <dbReference type="NCBI Taxonomy" id="1455569"/>
    <lineage>
        <taxon>Bacteria</taxon>
        <taxon>Pseudomonadati</taxon>
        <taxon>Bacteroidota</taxon>
        <taxon>Flavobacteriia</taxon>
        <taxon>Flavobacteriales</taxon>
        <taxon>Flavobacteriaceae</taxon>
        <taxon>Flavobacterium</taxon>
    </lineage>
</organism>
<sequence length="195" mass="22739">MNKIYLLLSLILLVSCQENKSNARANEEPKALQEKSINLGRLKGENDLVDDLYQELVDKSPELKALETELNQFTPTDTLNLYFNYDQKSSDYYRSAKNHADLITDSIMKQKILKLIADSEEKYTSKKTALKALVKTINQKQNNIYDYHHTLKIILTLPLMEKYQNEHLPKNDPFQKMINKENQLLEKVKQNTPSY</sequence>
<dbReference type="PROSITE" id="PS51257">
    <property type="entry name" value="PROKAR_LIPOPROTEIN"/>
    <property type="match status" value="1"/>
</dbReference>
<dbReference type="RefSeq" id="WP_379686142.1">
    <property type="nucleotide sequence ID" value="NZ_JBHLYW010000007.1"/>
</dbReference>
<gene>
    <name evidence="1" type="ORF">ACFFLS_08585</name>
</gene>
<name>A0ABV6BNR8_9FLAO</name>
<proteinExistence type="predicted"/>
<evidence type="ECO:0000313" key="1">
    <source>
        <dbReference type="EMBL" id="MFC0077095.1"/>
    </source>
</evidence>
<protein>
    <submittedName>
        <fullName evidence="1">Uncharacterized protein</fullName>
    </submittedName>
</protein>
<comment type="caution">
    <text evidence="1">The sequence shown here is derived from an EMBL/GenBank/DDBJ whole genome shotgun (WGS) entry which is preliminary data.</text>
</comment>
<accession>A0ABV6BNR8</accession>
<reference evidence="1 2" key="1">
    <citation type="submission" date="2024-09" db="EMBL/GenBank/DDBJ databases">
        <authorList>
            <person name="Sun Q."/>
            <person name="Mori K."/>
        </authorList>
    </citation>
    <scope>NUCLEOTIDE SEQUENCE [LARGE SCALE GENOMIC DNA]</scope>
    <source>
        <strain evidence="1 2">CGMCC 1.12926</strain>
    </source>
</reference>
<keyword evidence="2" id="KW-1185">Reference proteome</keyword>
<dbReference type="EMBL" id="JBHLYW010000007">
    <property type="protein sequence ID" value="MFC0077095.1"/>
    <property type="molecule type" value="Genomic_DNA"/>
</dbReference>